<name>J3KZY8_ORYBR</name>
<keyword evidence="3" id="KW-0808">Transferase</keyword>
<dbReference type="Proteomes" id="UP000006038">
    <property type="component" value="Chromosome 1"/>
</dbReference>
<accession>J3KZY8</accession>
<dbReference type="EnsemblPlants" id="OB01G25440.1">
    <property type="protein sequence ID" value="OB01G25440.1"/>
    <property type="gene ID" value="OB01G25440"/>
</dbReference>
<dbReference type="SFLD" id="SFLDS00019">
    <property type="entry name" value="Glutathione_Transferase_(cytos"/>
    <property type="match status" value="1"/>
</dbReference>
<reference evidence="6" key="2">
    <citation type="submission" date="2013-04" db="UniProtKB">
        <authorList>
            <consortium name="EnsemblPlants"/>
        </authorList>
    </citation>
    <scope>IDENTIFICATION</scope>
</reference>
<dbReference type="SFLD" id="SFLDG00358">
    <property type="entry name" value="Main_(cytGST)"/>
    <property type="match status" value="1"/>
</dbReference>
<dbReference type="FunFam" id="1.20.1050.10:FF:000004">
    <property type="entry name" value="Glutathione S-transferase F2"/>
    <property type="match status" value="2"/>
</dbReference>
<dbReference type="InterPro" id="IPR010987">
    <property type="entry name" value="Glutathione-S-Trfase_C-like"/>
</dbReference>
<sequence length="393" mass="43676">MVDVWLEVESAHFDAAMSPIIFQCFIIPMFIGGSPDMGVVSESLEKLKKALQVYEARLAKSRYLAGDFVSLADISHVPTSDSVLPVGVCRCFCAPSLSPCEGLGRWHNAEVECEEGDEASEHAVCLTKTEARESARVQRLLSQSLPCSEPQKLPPINNLRLHCAHSTARNSISSCPVPPTGKRQSSDCVAYMSPVKVFGSPPFTNVARVLLCLEEVGAEYEIVDVDFGAMEHKGPDHLSRNVRIWIYSQTKSRAICRYILRKHRSSDEANLLREGVPEEAAAVDAWLDVEALRYEPDVHAVFVQHRVVPVLGGEPDERVIAESVARLEETLAVYEARLAKRRYLAGDGVSLADLSHFPYTRYFMEMPYAAPVFAAYPRVTAWWERLSARPAGR</sequence>
<evidence type="ECO:0000313" key="7">
    <source>
        <dbReference type="Proteomes" id="UP000006038"/>
    </source>
</evidence>
<dbReference type="PROSITE" id="PS50405">
    <property type="entry name" value="GST_CTER"/>
    <property type="match status" value="2"/>
</dbReference>
<dbReference type="InterPro" id="IPR004045">
    <property type="entry name" value="Glutathione_S-Trfase_N"/>
</dbReference>
<dbReference type="Pfam" id="PF00043">
    <property type="entry name" value="GST_C"/>
    <property type="match status" value="2"/>
</dbReference>
<dbReference type="InterPro" id="IPR036249">
    <property type="entry name" value="Thioredoxin-like_sf"/>
</dbReference>
<dbReference type="SUPFAM" id="SSF52833">
    <property type="entry name" value="Thioredoxin-like"/>
    <property type="match status" value="1"/>
</dbReference>
<evidence type="ECO:0000256" key="2">
    <source>
        <dbReference type="ARBA" id="ARBA00012452"/>
    </source>
</evidence>
<dbReference type="Gramene" id="OB01G25440.1">
    <property type="protein sequence ID" value="OB01G25440.1"/>
    <property type="gene ID" value="OB01G25440"/>
</dbReference>
<reference evidence="6" key="1">
    <citation type="journal article" date="2013" name="Nat. Commun.">
        <title>Whole-genome sequencing of Oryza brachyantha reveals mechanisms underlying Oryza genome evolution.</title>
        <authorList>
            <person name="Chen J."/>
            <person name="Huang Q."/>
            <person name="Gao D."/>
            <person name="Wang J."/>
            <person name="Lang Y."/>
            <person name="Liu T."/>
            <person name="Li B."/>
            <person name="Bai Z."/>
            <person name="Luis Goicoechea J."/>
            <person name="Liang C."/>
            <person name="Chen C."/>
            <person name="Zhang W."/>
            <person name="Sun S."/>
            <person name="Liao Y."/>
            <person name="Zhang X."/>
            <person name="Yang L."/>
            <person name="Song C."/>
            <person name="Wang M."/>
            <person name="Shi J."/>
            <person name="Liu G."/>
            <person name="Liu J."/>
            <person name="Zhou H."/>
            <person name="Zhou W."/>
            <person name="Yu Q."/>
            <person name="An N."/>
            <person name="Chen Y."/>
            <person name="Cai Q."/>
            <person name="Wang B."/>
            <person name="Liu B."/>
            <person name="Min J."/>
            <person name="Huang Y."/>
            <person name="Wu H."/>
            <person name="Li Z."/>
            <person name="Zhang Y."/>
            <person name="Yin Y."/>
            <person name="Song W."/>
            <person name="Jiang J."/>
            <person name="Jackson S.A."/>
            <person name="Wing R.A."/>
            <person name="Wang J."/>
            <person name="Chen M."/>
        </authorList>
    </citation>
    <scope>NUCLEOTIDE SEQUENCE [LARGE SCALE GENOMIC DNA]</scope>
    <source>
        <strain evidence="6">cv. IRGC 101232</strain>
    </source>
</reference>
<evidence type="ECO:0000259" key="5">
    <source>
        <dbReference type="PROSITE" id="PS50405"/>
    </source>
</evidence>
<dbReference type="AlphaFoldDB" id="J3KZY8"/>
<dbReference type="PANTHER" id="PTHR43900">
    <property type="entry name" value="GLUTATHIONE S-TRANSFERASE RHO"/>
    <property type="match status" value="1"/>
</dbReference>
<keyword evidence="7" id="KW-1185">Reference proteome</keyword>
<proteinExistence type="inferred from homology"/>
<dbReference type="InterPro" id="IPR040079">
    <property type="entry name" value="Glutathione_S-Trfase"/>
</dbReference>
<dbReference type="GO" id="GO:0004364">
    <property type="term" value="F:glutathione transferase activity"/>
    <property type="evidence" value="ECO:0007669"/>
    <property type="project" value="UniProtKB-EC"/>
</dbReference>
<comment type="similarity">
    <text evidence="1">Belongs to the GST superfamily. Phi family.</text>
</comment>
<dbReference type="PANTHER" id="PTHR43900:SF2">
    <property type="entry name" value="OS01G0372400 PROTEIN"/>
    <property type="match status" value="1"/>
</dbReference>
<feature type="domain" description="GST C-terminal" evidence="5">
    <location>
        <begin position="1"/>
        <end position="131"/>
    </location>
</feature>
<feature type="domain" description="GST C-terminal" evidence="5">
    <location>
        <begin position="276"/>
        <end position="393"/>
    </location>
</feature>
<dbReference type="GO" id="GO:0009636">
    <property type="term" value="P:response to toxic substance"/>
    <property type="evidence" value="ECO:0007669"/>
    <property type="project" value="UniProtKB-ARBA"/>
</dbReference>
<protein>
    <recommendedName>
        <fullName evidence="2">glutathione transferase</fullName>
        <ecNumber evidence="2">2.5.1.18</ecNumber>
    </recommendedName>
</protein>
<organism evidence="6">
    <name type="scientific">Oryza brachyantha</name>
    <name type="common">malo sina</name>
    <dbReference type="NCBI Taxonomy" id="4533"/>
    <lineage>
        <taxon>Eukaryota</taxon>
        <taxon>Viridiplantae</taxon>
        <taxon>Streptophyta</taxon>
        <taxon>Embryophyta</taxon>
        <taxon>Tracheophyta</taxon>
        <taxon>Spermatophyta</taxon>
        <taxon>Magnoliopsida</taxon>
        <taxon>Liliopsida</taxon>
        <taxon>Poales</taxon>
        <taxon>Poaceae</taxon>
        <taxon>BOP clade</taxon>
        <taxon>Oryzoideae</taxon>
        <taxon>Oryzeae</taxon>
        <taxon>Oryzinae</taxon>
        <taxon>Oryza</taxon>
    </lineage>
</organism>
<dbReference type="HOGENOM" id="CLU_014345_0_0_1"/>
<dbReference type="Gene3D" id="3.40.30.10">
    <property type="entry name" value="Glutaredoxin"/>
    <property type="match status" value="1"/>
</dbReference>
<evidence type="ECO:0000313" key="6">
    <source>
        <dbReference type="EnsemblPlants" id="OB01G25440.1"/>
    </source>
</evidence>
<evidence type="ECO:0000256" key="3">
    <source>
        <dbReference type="ARBA" id="ARBA00022679"/>
    </source>
</evidence>
<evidence type="ECO:0000256" key="1">
    <source>
        <dbReference type="ARBA" id="ARBA00010128"/>
    </source>
</evidence>
<dbReference type="EC" id="2.5.1.18" evidence="2"/>
<dbReference type="eggNOG" id="KOG0867">
    <property type="taxonomic scope" value="Eukaryota"/>
</dbReference>
<dbReference type="Pfam" id="PF02798">
    <property type="entry name" value="GST_N"/>
    <property type="match status" value="1"/>
</dbReference>
<dbReference type="STRING" id="4533.J3KZY8"/>
<dbReference type="GO" id="GO:0006749">
    <property type="term" value="P:glutathione metabolic process"/>
    <property type="evidence" value="ECO:0007669"/>
    <property type="project" value="TreeGrafter"/>
</dbReference>
<dbReference type="InterPro" id="IPR004046">
    <property type="entry name" value="GST_C"/>
</dbReference>
<dbReference type="Gene3D" id="1.20.1050.10">
    <property type="match status" value="2"/>
</dbReference>
<dbReference type="GO" id="GO:0005737">
    <property type="term" value="C:cytoplasm"/>
    <property type="evidence" value="ECO:0007669"/>
    <property type="project" value="TreeGrafter"/>
</dbReference>
<dbReference type="OMA" id="CAHSTAR"/>
<dbReference type="SUPFAM" id="SSF47616">
    <property type="entry name" value="GST C-terminal domain-like"/>
    <property type="match status" value="2"/>
</dbReference>
<comment type="catalytic activity">
    <reaction evidence="4">
        <text>RX + glutathione = an S-substituted glutathione + a halide anion + H(+)</text>
        <dbReference type="Rhea" id="RHEA:16437"/>
        <dbReference type="ChEBI" id="CHEBI:15378"/>
        <dbReference type="ChEBI" id="CHEBI:16042"/>
        <dbReference type="ChEBI" id="CHEBI:17792"/>
        <dbReference type="ChEBI" id="CHEBI:57925"/>
        <dbReference type="ChEBI" id="CHEBI:90779"/>
        <dbReference type="EC" id="2.5.1.18"/>
    </reaction>
</comment>
<dbReference type="GO" id="GO:0043295">
    <property type="term" value="F:glutathione binding"/>
    <property type="evidence" value="ECO:0007669"/>
    <property type="project" value="TreeGrafter"/>
</dbReference>
<dbReference type="InterPro" id="IPR036282">
    <property type="entry name" value="Glutathione-S-Trfase_C_sf"/>
</dbReference>
<evidence type="ECO:0000256" key="4">
    <source>
        <dbReference type="ARBA" id="ARBA00047960"/>
    </source>
</evidence>